<evidence type="ECO:0000256" key="1">
    <source>
        <dbReference type="PIRSR" id="PIRSR006661-1"/>
    </source>
</evidence>
<dbReference type="Proteomes" id="UP000236173">
    <property type="component" value="Unassembled WGS sequence"/>
</dbReference>
<feature type="active site" description="Nucleophile and sulfur donor" evidence="1">
    <location>
        <position position="184"/>
    </location>
</feature>
<dbReference type="NCBIfam" id="TIGR00268">
    <property type="entry name" value="ATP-dependent sacrificial sulfur transferase LarE"/>
    <property type="match status" value="1"/>
</dbReference>
<dbReference type="EMBL" id="BEHT01000022">
    <property type="protein sequence ID" value="GBC99164.1"/>
    <property type="molecule type" value="Genomic_DNA"/>
</dbReference>
<proteinExistence type="predicted"/>
<dbReference type="GO" id="GO:0006163">
    <property type="term" value="P:purine nucleotide metabolic process"/>
    <property type="evidence" value="ECO:0007669"/>
    <property type="project" value="UniProtKB-ARBA"/>
</dbReference>
<organism evidence="3 4">
    <name type="scientific">Candidatus Fervidibacter japonicus</name>
    <dbReference type="NCBI Taxonomy" id="2035412"/>
    <lineage>
        <taxon>Bacteria</taxon>
        <taxon>Candidatus Fervidibacterota</taxon>
        <taxon>Candidatus Fervidibacter</taxon>
    </lineage>
</organism>
<dbReference type="GO" id="GO:0003952">
    <property type="term" value="F:NAD+ synthase (glutamine-hydrolyzing) activity"/>
    <property type="evidence" value="ECO:0007669"/>
    <property type="project" value="UniProtKB-EC"/>
</dbReference>
<protein>
    <submittedName>
        <fullName evidence="3">NH(3)-dependent NAD(+) synthetase</fullName>
        <ecNumber evidence="3">6.3.5.1</ecNumber>
    </submittedName>
</protein>
<accession>A0A2H5XDB6</accession>
<dbReference type="GO" id="GO:0016783">
    <property type="term" value="F:sulfurtransferase activity"/>
    <property type="evidence" value="ECO:0007669"/>
    <property type="project" value="InterPro"/>
</dbReference>
<dbReference type="PANTHER" id="PTHR43169:SF2">
    <property type="entry name" value="NAD_GMP SYNTHASE DOMAIN-CONTAINING PROTEIN"/>
    <property type="match status" value="1"/>
</dbReference>
<keyword evidence="3" id="KW-0436">Ligase</keyword>
<feature type="domain" description="NAD/GMP synthase" evidence="2">
    <location>
        <begin position="26"/>
        <end position="92"/>
    </location>
</feature>
<dbReference type="PANTHER" id="PTHR43169">
    <property type="entry name" value="EXSB FAMILY PROTEIN"/>
    <property type="match status" value="1"/>
</dbReference>
<dbReference type="InterPro" id="IPR052188">
    <property type="entry name" value="Ni-pincer_cofactor_biosynth"/>
</dbReference>
<dbReference type="Pfam" id="PF02540">
    <property type="entry name" value="NAD_synthase"/>
    <property type="match status" value="1"/>
</dbReference>
<dbReference type="InterPro" id="IPR014729">
    <property type="entry name" value="Rossmann-like_a/b/a_fold"/>
</dbReference>
<dbReference type="PIRSF" id="PIRSF006661">
    <property type="entry name" value="PP-lp_UCP006661"/>
    <property type="match status" value="1"/>
</dbReference>
<gene>
    <name evidence="3" type="primary">nadE_1</name>
    <name evidence="3" type="ORF">HRbin17_01685</name>
</gene>
<dbReference type="CDD" id="cd01990">
    <property type="entry name" value="LarE-like"/>
    <property type="match status" value="1"/>
</dbReference>
<evidence type="ECO:0000259" key="2">
    <source>
        <dbReference type="Pfam" id="PF02540"/>
    </source>
</evidence>
<dbReference type="InterPro" id="IPR005232">
    <property type="entry name" value="LarE"/>
</dbReference>
<dbReference type="AlphaFoldDB" id="A0A2H5XDB6"/>
<reference evidence="4" key="1">
    <citation type="submission" date="2017-09" db="EMBL/GenBank/DDBJ databases">
        <title>Metaegenomics of thermophilic ammonia-oxidizing enrichment culture.</title>
        <authorList>
            <person name="Kato S."/>
            <person name="Suzuki K."/>
        </authorList>
    </citation>
    <scope>NUCLEOTIDE SEQUENCE [LARGE SCALE GENOMIC DNA]</scope>
</reference>
<dbReference type="EC" id="6.3.5.1" evidence="3"/>
<sequence>MSVPERPLDEQLRVKFDRLLDYLRSLESVIVAFSGGVDSTFLAKAAHMALGENAVAVTARSPSYPKAELDEAVRLAQDIGIRHLLIDTEEVYDPNYAANPANRCYFCKSELFSKLEPLARQLGVKHIVYGAIVDDLSDFRPGLQAAKEHGAKAPLAELGFTKTEIRQLSRWLGLPTWDKPSFACLSSRFPYGTPITPEKLRQVEEAEDFLRQHGFRAFRVRHHGSIARIEVPPEEFARFLDPEFRSALLERFRQIGFLFVTLDLAGLRSGSMNELLPLAVRQPTKAANA</sequence>
<evidence type="ECO:0000313" key="3">
    <source>
        <dbReference type="EMBL" id="GBC99164.1"/>
    </source>
</evidence>
<name>A0A2H5XDB6_9BACT</name>
<evidence type="ECO:0000313" key="4">
    <source>
        <dbReference type="Proteomes" id="UP000236173"/>
    </source>
</evidence>
<dbReference type="InterPro" id="IPR022310">
    <property type="entry name" value="NAD/GMP_synthase"/>
</dbReference>
<comment type="caution">
    <text evidence="3">The sequence shown here is derived from an EMBL/GenBank/DDBJ whole genome shotgun (WGS) entry which is preliminary data.</text>
</comment>
<dbReference type="SUPFAM" id="SSF52402">
    <property type="entry name" value="Adenine nucleotide alpha hydrolases-like"/>
    <property type="match status" value="1"/>
</dbReference>
<dbReference type="Gene3D" id="3.40.50.620">
    <property type="entry name" value="HUPs"/>
    <property type="match status" value="1"/>
</dbReference>